<evidence type="ECO:0000259" key="9">
    <source>
        <dbReference type="PROSITE" id="PS50926"/>
    </source>
</evidence>
<dbReference type="InterPro" id="IPR058240">
    <property type="entry name" value="rSAM_sf"/>
</dbReference>
<dbReference type="GO" id="GO:0046872">
    <property type="term" value="F:metal ion binding"/>
    <property type="evidence" value="ECO:0007669"/>
    <property type="project" value="UniProtKB-KW"/>
</dbReference>
<feature type="binding site" evidence="8">
    <location>
        <position position="90"/>
    </location>
    <ligand>
        <name>[4Fe-4S] cluster</name>
        <dbReference type="ChEBI" id="CHEBI:49883"/>
        <label>1</label>
    </ligand>
</feature>
<dbReference type="GO" id="GO:0103039">
    <property type="term" value="F:protein methylthiotransferase activity"/>
    <property type="evidence" value="ECO:0007669"/>
    <property type="project" value="UniProtKB-EC"/>
</dbReference>
<comment type="subcellular location">
    <subcellularLocation>
        <location evidence="8">Cytoplasm</location>
    </subcellularLocation>
</comment>
<dbReference type="PANTHER" id="PTHR43837:SF1">
    <property type="entry name" value="RIBOSOMAL PROTEIN US12 METHYLTHIOTRANSFERASE RIMO"/>
    <property type="match status" value="1"/>
</dbReference>
<protein>
    <recommendedName>
        <fullName evidence="8">Ribosomal protein uS12 methylthiotransferase RimO</fullName>
        <shortName evidence="8">uS12 MTTase</shortName>
        <shortName evidence="8">uS12 methylthiotransferase</shortName>
        <ecNumber evidence="8">2.8.4.4</ecNumber>
    </recommendedName>
    <alternativeName>
        <fullName evidence="8">Ribosomal protein uS12 (aspartate-C(3))-methylthiotransferase</fullName>
    </alternativeName>
    <alternativeName>
        <fullName evidence="8">Ribosome maturation factor RimO</fullName>
    </alternativeName>
</protein>
<feature type="binding site" evidence="8">
    <location>
        <position position="56"/>
    </location>
    <ligand>
        <name>[4Fe-4S] cluster</name>
        <dbReference type="ChEBI" id="CHEBI:49883"/>
        <label>1</label>
    </ligand>
</feature>
<dbReference type="SFLD" id="SFLDG01061">
    <property type="entry name" value="methylthiotransferase"/>
    <property type="match status" value="1"/>
</dbReference>
<evidence type="ECO:0000259" key="11">
    <source>
        <dbReference type="PROSITE" id="PS51918"/>
    </source>
</evidence>
<dbReference type="GO" id="GO:0051539">
    <property type="term" value="F:4 iron, 4 sulfur cluster binding"/>
    <property type="evidence" value="ECO:0007669"/>
    <property type="project" value="UniProtKB-UniRule"/>
</dbReference>
<dbReference type="Pfam" id="PF04055">
    <property type="entry name" value="Radical_SAM"/>
    <property type="match status" value="1"/>
</dbReference>
<dbReference type="InterPro" id="IPR013848">
    <property type="entry name" value="Methylthiotransferase_N"/>
</dbReference>
<dbReference type="InterPro" id="IPR005840">
    <property type="entry name" value="Ribosomal_uS12_MeSTrfase_RimO"/>
</dbReference>
<feature type="domain" description="MTTase N-terminal" evidence="10">
    <location>
        <begin position="9"/>
        <end position="127"/>
    </location>
</feature>
<dbReference type="Pfam" id="PF18693">
    <property type="entry name" value="TRAM_2"/>
    <property type="match status" value="1"/>
</dbReference>
<dbReference type="SFLD" id="SFLDF00274">
    <property type="entry name" value="ribosomal_protein_S12_methylth"/>
    <property type="match status" value="1"/>
</dbReference>
<keyword evidence="6 8" id="KW-0408">Iron</keyword>
<name>A0A7L7L392_9BACT</name>
<keyword evidence="13" id="KW-1185">Reference proteome</keyword>
<accession>A0A7L7L392</accession>
<dbReference type="GO" id="GO:0006400">
    <property type="term" value="P:tRNA modification"/>
    <property type="evidence" value="ECO:0007669"/>
    <property type="project" value="InterPro"/>
</dbReference>
<gene>
    <name evidence="8 12" type="primary">rimO</name>
    <name evidence="12" type="ORF">HUW48_04135</name>
</gene>
<keyword evidence="3 8" id="KW-0808">Transferase</keyword>
<dbReference type="EMBL" id="CP055153">
    <property type="protein sequence ID" value="QMU27272.1"/>
    <property type="molecule type" value="Genomic_DNA"/>
</dbReference>
<evidence type="ECO:0000256" key="3">
    <source>
        <dbReference type="ARBA" id="ARBA00022679"/>
    </source>
</evidence>
<comment type="catalytic activity">
    <reaction evidence="8">
        <text>L-aspartate(89)-[ribosomal protein uS12]-hydrogen + (sulfur carrier)-SH + AH2 + 2 S-adenosyl-L-methionine = 3-methylsulfanyl-L-aspartate(89)-[ribosomal protein uS12]-hydrogen + (sulfur carrier)-H + 5'-deoxyadenosine + L-methionine + A + S-adenosyl-L-homocysteine + 2 H(+)</text>
        <dbReference type="Rhea" id="RHEA:37087"/>
        <dbReference type="Rhea" id="RHEA-COMP:10460"/>
        <dbReference type="Rhea" id="RHEA-COMP:10461"/>
        <dbReference type="Rhea" id="RHEA-COMP:14737"/>
        <dbReference type="Rhea" id="RHEA-COMP:14739"/>
        <dbReference type="ChEBI" id="CHEBI:13193"/>
        <dbReference type="ChEBI" id="CHEBI:15378"/>
        <dbReference type="ChEBI" id="CHEBI:17319"/>
        <dbReference type="ChEBI" id="CHEBI:17499"/>
        <dbReference type="ChEBI" id="CHEBI:29917"/>
        <dbReference type="ChEBI" id="CHEBI:29961"/>
        <dbReference type="ChEBI" id="CHEBI:57844"/>
        <dbReference type="ChEBI" id="CHEBI:57856"/>
        <dbReference type="ChEBI" id="CHEBI:59789"/>
        <dbReference type="ChEBI" id="CHEBI:64428"/>
        <dbReference type="ChEBI" id="CHEBI:73599"/>
        <dbReference type="EC" id="2.8.4.4"/>
    </reaction>
</comment>
<dbReference type="SUPFAM" id="SSF102114">
    <property type="entry name" value="Radical SAM enzymes"/>
    <property type="match status" value="1"/>
</dbReference>
<dbReference type="InterPro" id="IPR002792">
    <property type="entry name" value="TRAM_dom"/>
</dbReference>
<comment type="similarity">
    <text evidence="8">Belongs to the methylthiotransferase family. RimO subfamily.</text>
</comment>
<evidence type="ECO:0000256" key="6">
    <source>
        <dbReference type="ARBA" id="ARBA00023004"/>
    </source>
</evidence>
<dbReference type="InterPro" id="IPR012340">
    <property type="entry name" value="NA-bd_OB-fold"/>
</dbReference>
<dbReference type="Gene3D" id="2.40.50.140">
    <property type="entry name" value="Nucleic acid-binding proteins"/>
    <property type="match status" value="1"/>
</dbReference>
<dbReference type="HAMAP" id="MF_01865">
    <property type="entry name" value="MTTase_RimO"/>
    <property type="match status" value="1"/>
</dbReference>
<dbReference type="GO" id="GO:0035599">
    <property type="term" value="F:aspartic acid methylthiotransferase activity"/>
    <property type="evidence" value="ECO:0007669"/>
    <property type="project" value="TreeGrafter"/>
</dbReference>
<feature type="binding site" evidence="8">
    <location>
        <position position="158"/>
    </location>
    <ligand>
        <name>[4Fe-4S] cluster</name>
        <dbReference type="ChEBI" id="CHEBI:49883"/>
        <label>2</label>
        <note>4Fe-4S-S-AdoMet</note>
    </ligand>
</feature>
<dbReference type="NCBIfam" id="TIGR01125">
    <property type="entry name" value="30S ribosomal protein S12 methylthiotransferase RimO"/>
    <property type="match status" value="1"/>
</dbReference>
<dbReference type="PROSITE" id="PS51449">
    <property type="entry name" value="MTTASE_N"/>
    <property type="match status" value="1"/>
</dbReference>
<organism evidence="12 13">
    <name type="scientific">Adhaeribacter radiodurans</name>
    <dbReference type="NCBI Taxonomy" id="2745197"/>
    <lineage>
        <taxon>Bacteria</taxon>
        <taxon>Pseudomonadati</taxon>
        <taxon>Bacteroidota</taxon>
        <taxon>Cytophagia</taxon>
        <taxon>Cytophagales</taxon>
        <taxon>Hymenobacteraceae</taxon>
        <taxon>Adhaeribacter</taxon>
    </lineage>
</organism>
<feature type="domain" description="TRAM" evidence="9">
    <location>
        <begin position="370"/>
        <end position="437"/>
    </location>
</feature>
<dbReference type="Proteomes" id="UP000514509">
    <property type="component" value="Chromosome"/>
</dbReference>
<reference evidence="12 13" key="1">
    <citation type="submission" date="2020-08" db="EMBL/GenBank/DDBJ databases">
        <title>Adhaeribacter dokdonensis sp. nov., isolated from the rhizosphere of Elymus tsukushiensis, a plant native to the Dokdo Islands, Republic of Korea.</title>
        <authorList>
            <person name="Ghim S.Y."/>
        </authorList>
    </citation>
    <scope>NUCLEOTIDE SEQUENCE [LARGE SCALE GENOMIC DNA]</scope>
    <source>
        <strain evidence="12 13">KUDC8001</strain>
    </source>
</reference>
<dbReference type="EC" id="2.8.4.4" evidence="8"/>
<dbReference type="PROSITE" id="PS51918">
    <property type="entry name" value="RADICAL_SAM"/>
    <property type="match status" value="1"/>
</dbReference>
<keyword evidence="2 8" id="KW-0963">Cytoplasm</keyword>
<dbReference type="PROSITE" id="PS50926">
    <property type="entry name" value="TRAM"/>
    <property type="match status" value="1"/>
</dbReference>
<feature type="binding site" evidence="8">
    <location>
        <position position="151"/>
    </location>
    <ligand>
        <name>[4Fe-4S] cluster</name>
        <dbReference type="ChEBI" id="CHEBI:49883"/>
        <label>2</label>
        <note>4Fe-4S-S-AdoMet</note>
    </ligand>
</feature>
<comment type="function">
    <text evidence="8">Catalyzes the methylthiolation of an aspartic acid residue of ribosomal protein uS12.</text>
</comment>
<dbReference type="FunFam" id="3.80.30.20:FF:000001">
    <property type="entry name" value="tRNA-2-methylthio-N(6)-dimethylallyladenosine synthase 2"/>
    <property type="match status" value="1"/>
</dbReference>
<dbReference type="InterPro" id="IPR005839">
    <property type="entry name" value="Methylthiotransferase"/>
</dbReference>
<dbReference type="CDD" id="cd01335">
    <property type="entry name" value="Radical_SAM"/>
    <property type="match status" value="1"/>
</dbReference>
<dbReference type="InterPro" id="IPR038135">
    <property type="entry name" value="Methylthiotransferase_N_sf"/>
</dbReference>
<dbReference type="AlphaFoldDB" id="A0A7L7L392"/>
<evidence type="ECO:0000259" key="10">
    <source>
        <dbReference type="PROSITE" id="PS51449"/>
    </source>
</evidence>
<comment type="cofactor">
    <cofactor evidence="8">
        <name>[4Fe-4S] cluster</name>
        <dbReference type="ChEBI" id="CHEBI:49883"/>
    </cofactor>
    <text evidence="8">Binds 2 [4Fe-4S] clusters. One cluster is coordinated with 3 cysteines and an exchangeable S-adenosyl-L-methionine.</text>
</comment>
<dbReference type="InterPro" id="IPR007197">
    <property type="entry name" value="rSAM"/>
</dbReference>
<dbReference type="InterPro" id="IPR023404">
    <property type="entry name" value="rSAM_horseshoe"/>
</dbReference>
<evidence type="ECO:0000256" key="2">
    <source>
        <dbReference type="ARBA" id="ARBA00022490"/>
    </source>
</evidence>
<dbReference type="KEGG" id="add:HUW48_04135"/>
<dbReference type="Gene3D" id="3.40.50.12160">
    <property type="entry name" value="Methylthiotransferase, N-terminal domain"/>
    <property type="match status" value="1"/>
</dbReference>
<feature type="domain" description="Radical SAM core" evidence="11">
    <location>
        <begin position="137"/>
        <end position="367"/>
    </location>
</feature>
<dbReference type="SFLD" id="SFLDG01082">
    <property type="entry name" value="B12-binding_domain_containing"/>
    <property type="match status" value="1"/>
</dbReference>
<evidence type="ECO:0000256" key="8">
    <source>
        <dbReference type="HAMAP-Rule" id="MF_01865"/>
    </source>
</evidence>
<proteinExistence type="inferred from homology"/>
<dbReference type="SFLD" id="SFLDS00029">
    <property type="entry name" value="Radical_SAM"/>
    <property type="match status" value="1"/>
</dbReference>
<keyword evidence="12" id="KW-0687">Ribonucleoprotein</keyword>
<dbReference type="Pfam" id="PF00919">
    <property type="entry name" value="UPF0004"/>
    <property type="match status" value="1"/>
</dbReference>
<dbReference type="GO" id="GO:0005840">
    <property type="term" value="C:ribosome"/>
    <property type="evidence" value="ECO:0007669"/>
    <property type="project" value="UniProtKB-KW"/>
</dbReference>
<keyword evidence="4 8" id="KW-0949">S-adenosyl-L-methionine</keyword>
<feature type="binding site" evidence="8">
    <location>
        <position position="18"/>
    </location>
    <ligand>
        <name>[4Fe-4S] cluster</name>
        <dbReference type="ChEBI" id="CHEBI:49883"/>
        <label>1</label>
    </ligand>
</feature>
<evidence type="ECO:0000313" key="12">
    <source>
        <dbReference type="EMBL" id="QMU27272.1"/>
    </source>
</evidence>
<evidence type="ECO:0000256" key="4">
    <source>
        <dbReference type="ARBA" id="ARBA00022691"/>
    </source>
</evidence>
<feature type="binding site" evidence="8">
    <location>
        <position position="155"/>
    </location>
    <ligand>
        <name>[4Fe-4S] cluster</name>
        <dbReference type="ChEBI" id="CHEBI:49883"/>
        <label>2</label>
        <note>4Fe-4S-S-AdoMet</note>
    </ligand>
</feature>
<dbReference type="SMART" id="SM00729">
    <property type="entry name" value="Elp3"/>
    <property type="match status" value="1"/>
</dbReference>
<dbReference type="GO" id="GO:0005829">
    <property type="term" value="C:cytosol"/>
    <property type="evidence" value="ECO:0007669"/>
    <property type="project" value="TreeGrafter"/>
</dbReference>
<keyword evidence="1 8" id="KW-0004">4Fe-4S</keyword>
<dbReference type="Gene3D" id="3.80.30.20">
    <property type="entry name" value="tm_1862 like domain"/>
    <property type="match status" value="1"/>
</dbReference>
<keyword evidence="12" id="KW-0689">Ribosomal protein</keyword>
<evidence type="ECO:0000256" key="1">
    <source>
        <dbReference type="ARBA" id="ARBA00022485"/>
    </source>
</evidence>
<dbReference type="InterPro" id="IPR006638">
    <property type="entry name" value="Elp3/MiaA/NifB-like_rSAM"/>
</dbReference>
<dbReference type="NCBIfam" id="TIGR00089">
    <property type="entry name" value="MiaB/RimO family radical SAM methylthiotransferase"/>
    <property type="match status" value="1"/>
</dbReference>
<dbReference type="PANTHER" id="PTHR43837">
    <property type="entry name" value="RIBOSOMAL PROTEIN S12 METHYLTHIOTRANSFERASE RIMO"/>
    <property type="match status" value="1"/>
</dbReference>
<evidence type="ECO:0000256" key="7">
    <source>
        <dbReference type="ARBA" id="ARBA00023014"/>
    </source>
</evidence>
<evidence type="ECO:0000256" key="5">
    <source>
        <dbReference type="ARBA" id="ARBA00022723"/>
    </source>
</evidence>
<sequence length="437" mass="50039">MKVRTLKKDKVNVITLGCSKNLVDSEVLMGQLRSNSFAVTHESQKNDANIIIINTCGFIDNAKQESIDTILQYADEKEAGNIDKLYVTGCLSQRYKDSLEAEIPQVDAYFGTLEMPQLLKTLEADYKHELVGERLLTTPKHYAYFKIAEGCNRPCSFCAIPLMRGKHVDRSIEDLVKEANRLATMGTKELILIAQDLTYYGLQHYGERKLPDLLRHLSDVPGIDWIRLQYAYPSQFPMEALDIMAERENICKYLDMPLQHISDNMLKTMRRGISKRRTIELVDTIRQRVPDIALRTTLIAGHPGETQQDFEELYNFVEESRFDRLGIFTYSHEENTHSHTLGDTVPDEVKQERADAIMELQQGISLELNETRIGQTYKVLFDRKESGYYVGRTQYDSPEVDNEVLVPASNHYVRIGEFANVQITSNTDFDLYGEIVG</sequence>
<dbReference type="RefSeq" id="WP_182414467.1">
    <property type="nucleotide sequence ID" value="NZ_CP055153.1"/>
</dbReference>
<evidence type="ECO:0000313" key="13">
    <source>
        <dbReference type="Proteomes" id="UP000514509"/>
    </source>
</evidence>
<keyword evidence="7 8" id="KW-0411">Iron-sulfur</keyword>
<keyword evidence="5 8" id="KW-0479">Metal-binding</keyword>